<accession>A0A507R046</accession>
<name>A0A507R046_MONPU</name>
<dbReference type="EMBL" id="VIFY01000016">
    <property type="protein sequence ID" value="TQB75715.1"/>
    <property type="molecule type" value="Genomic_DNA"/>
</dbReference>
<comment type="caution">
    <text evidence="3">The sequence shown here is derived from an EMBL/GenBank/DDBJ whole genome shotgun (WGS) entry which is preliminary data.</text>
</comment>
<organism evidence="3 4">
    <name type="scientific">Monascus purpureus</name>
    <name type="common">Red mold</name>
    <name type="synonym">Monascus anka</name>
    <dbReference type="NCBI Taxonomy" id="5098"/>
    <lineage>
        <taxon>Eukaryota</taxon>
        <taxon>Fungi</taxon>
        <taxon>Dikarya</taxon>
        <taxon>Ascomycota</taxon>
        <taxon>Pezizomycotina</taxon>
        <taxon>Eurotiomycetes</taxon>
        <taxon>Eurotiomycetidae</taxon>
        <taxon>Eurotiales</taxon>
        <taxon>Aspergillaceae</taxon>
        <taxon>Monascus</taxon>
    </lineage>
</organism>
<dbReference type="Proteomes" id="UP000319663">
    <property type="component" value="Unassembled WGS sequence"/>
</dbReference>
<sequence length="113" mass="12558">MHDACGSRLVEHAALVSSDNALSIVSSWTLDNRILEPLRETTTSGLAVSIQELQFGKQGRLFVLLLYYVWVLSGYATRRHSRRRELAGSENPNSSGSDDAYLVRDISPRCFTG</sequence>
<feature type="transmembrane region" description="Helical" evidence="2">
    <location>
        <begin position="59"/>
        <end position="76"/>
    </location>
</feature>
<evidence type="ECO:0000256" key="2">
    <source>
        <dbReference type="SAM" id="Phobius"/>
    </source>
</evidence>
<evidence type="ECO:0000313" key="4">
    <source>
        <dbReference type="Proteomes" id="UP000319663"/>
    </source>
</evidence>
<feature type="region of interest" description="Disordered" evidence="1">
    <location>
        <begin position="81"/>
        <end position="113"/>
    </location>
</feature>
<gene>
    <name evidence="3" type="ORF">MPDQ_002015</name>
</gene>
<keyword evidence="2" id="KW-1133">Transmembrane helix</keyword>
<proteinExistence type="predicted"/>
<dbReference type="AlphaFoldDB" id="A0A507R046"/>
<keyword evidence="2" id="KW-0472">Membrane</keyword>
<reference evidence="3 4" key="1">
    <citation type="submission" date="2019-06" db="EMBL/GenBank/DDBJ databases">
        <title>Wine fermentation using esterase from Monascus purpureus.</title>
        <authorList>
            <person name="Geng C."/>
            <person name="Zhang Y."/>
        </authorList>
    </citation>
    <scope>NUCLEOTIDE SEQUENCE [LARGE SCALE GENOMIC DNA]</scope>
    <source>
        <strain evidence="3">HQ1</strain>
    </source>
</reference>
<evidence type="ECO:0000313" key="3">
    <source>
        <dbReference type="EMBL" id="TQB75715.1"/>
    </source>
</evidence>
<keyword evidence="2" id="KW-0812">Transmembrane</keyword>
<keyword evidence="4" id="KW-1185">Reference proteome</keyword>
<protein>
    <submittedName>
        <fullName evidence="3">Uncharacterized protein</fullName>
    </submittedName>
</protein>
<evidence type="ECO:0000256" key="1">
    <source>
        <dbReference type="SAM" id="MobiDB-lite"/>
    </source>
</evidence>